<reference evidence="2 3" key="1">
    <citation type="submission" date="2015-07" db="EMBL/GenBank/DDBJ databases">
        <authorList>
            <person name="Ju K.-S."/>
            <person name="Doroghazi J.R."/>
            <person name="Metcalf W.W."/>
        </authorList>
    </citation>
    <scope>NUCLEOTIDE SEQUENCE [LARGE SCALE GENOMIC DNA]</scope>
    <source>
        <strain evidence="2 3">NRRL B-3589</strain>
    </source>
</reference>
<evidence type="ECO:0000313" key="3">
    <source>
        <dbReference type="Proteomes" id="UP000037020"/>
    </source>
</evidence>
<evidence type="ECO:0000313" key="2">
    <source>
        <dbReference type="EMBL" id="KOG88128.1"/>
    </source>
</evidence>
<accession>A0ABR5J3Z3</accession>
<comment type="caution">
    <text evidence="2">The sequence shown here is derived from an EMBL/GenBank/DDBJ whole genome shotgun (WGS) entry which is preliminary data.</text>
</comment>
<name>A0ABR5J3Z3_9ACTN</name>
<dbReference type="InterPro" id="IPR001932">
    <property type="entry name" value="PPM-type_phosphatase-like_dom"/>
</dbReference>
<dbReference type="Proteomes" id="UP000037020">
    <property type="component" value="Unassembled WGS sequence"/>
</dbReference>
<feature type="non-terminal residue" evidence="2">
    <location>
        <position position="173"/>
    </location>
</feature>
<gene>
    <name evidence="2" type="ORF">ADK38_21520</name>
</gene>
<protein>
    <recommendedName>
        <fullName evidence="1">PPM-type phosphatase domain-containing protein</fullName>
    </recommendedName>
</protein>
<keyword evidence="3" id="KW-1185">Reference proteome</keyword>
<organism evidence="2 3">
    <name type="scientific">Streptomyces varsoviensis</name>
    <dbReference type="NCBI Taxonomy" id="67373"/>
    <lineage>
        <taxon>Bacteria</taxon>
        <taxon>Bacillati</taxon>
        <taxon>Actinomycetota</taxon>
        <taxon>Actinomycetes</taxon>
        <taxon>Kitasatosporales</taxon>
        <taxon>Streptomycetaceae</taxon>
        <taxon>Streptomyces</taxon>
    </lineage>
</organism>
<dbReference type="Pfam" id="PF13672">
    <property type="entry name" value="PP2C_2"/>
    <property type="match status" value="1"/>
</dbReference>
<feature type="domain" description="PPM-type phosphatase" evidence="1">
    <location>
        <begin position="1"/>
        <end position="144"/>
    </location>
</feature>
<proteinExistence type="predicted"/>
<sequence length="173" mass="18037">RRGEPRRDALLLARFGSGDGALVLVAVASGARAVPDGHRAARDACEWIGGAIGRSQERLAEDIRAGHRGALESGLHRLTDRSYGRLRARAHELGRHPDQYSAALRCLLLPADPACGTRVFFGVGDGGLFRLRDGVWRDLEHPGPGTGSGTGPGGDRVTVDLGIVAPGPGAAPA</sequence>
<dbReference type="EMBL" id="LGUT01001834">
    <property type="protein sequence ID" value="KOG88128.1"/>
    <property type="molecule type" value="Genomic_DNA"/>
</dbReference>
<evidence type="ECO:0000259" key="1">
    <source>
        <dbReference type="Pfam" id="PF13672"/>
    </source>
</evidence>
<feature type="non-terminal residue" evidence="2">
    <location>
        <position position="1"/>
    </location>
</feature>